<gene>
    <name evidence="2" type="ORF">GOHSU_08_00660</name>
</gene>
<comment type="caution">
    <text evidence="2">The sequence shown here is derived from an EMBL/GenBank/DDBJ whole genome shotgun (WGS) entry which is preliminary data.</text>
</comment>
<reference evidence="2 3" key="1">
    <citation type="submission" date="2012-12" db="EMBL/GenBank/DDBJ databases">
        <title>Whole genome shotgun sequence of Gordonia hirsuta NBRC 16056.</title>
        <authorList>
            <person name="Isaki-Nakamura S."/>
            <person name="Hosoyama A."/>
            <person name="Tsuchikane K."/>
            <person name="Katsumata H."/>
            <person name="Baba S."/>
            <person name="Yamazaki S."/>
            <person name="Fujita N."/>
        </authorList>
    </citation>
    <scope>NUCLEOTIDE SEQUENCE [LARGE SCALE GENOMIC DNA]</scope>
    <source>
        <strain evidence="2 3">NBRC 16056</strain>
    </source>
</reference>
<sequence length="108" mass="12286">MSTVRLTPFVGCPVYRRDMDYRTQLESLTTLSADEIAQACAGERLGALVTHCYDEYLELRELAEETRDSDASEQHDFYLQEAAAWRDTARVLRDMSTRQAADTAMRSA</sequence>
<evidence type="ECO:0000313" key="2">
    <source>
        <dbReference type="EMBL" id="GAC56538.1"/>
    </source>
</evidence>
<dbReference type="InterPro" id="IPR054342">
    <property type="entry name" value="TY-Chap_C"/>
</dbReference>
<dbReference type="eggNOG" id="ENOG5031VXZ">
    <property type="taxonomic scope" value="Bacteria"/>
</dbReference>
<protein>
    <recommendedName>
        <fullName evidence="1">TY-Chap C-terminal domain-containing protein</fullName>
    </recommendedName>
</protein>
<dbReference type="AlphaFoldDB" id="L7L943"/>
<dbReference type="STRING" id="1121927.GOHSU_08_00660"/>
<dbReference type="Proteomes" id="UP000053405">
    <property type="component" value="Unassembled WGS sequence"/>
</dbReference>
<dbReference type="Pfam" id="PF22554">
    <property type="entry name" value="Chap-C"/>
    <property type="match status" value="1"/>
</dbReference>
<evidence type="ECO:0000313" key="3">
    <source>
        <dbReference type="Proteomes" id="UP000053405"/>
    </source>
</evidence>
<evidence type="ECO:0000259" key="1">
    <source>
        <dbReference type="Pfam" id="PF22554"/>
    </source>
</evidence>
<feature type="domain" description="TY-Chap C-terminal" evidence="1">
    <location>
        <begin position="19"/>
        <end position="95"/>
    </location>
</feature>
<dbReference type="EMBL" id="BANT01000008">
    <property type="protein sequence ID" value="GAC56538.1"/>
    <property type="molecule type" value="Genomic_DNA"/>
</dbReference>
<proteinExistence type="predicted"/>
<organism evidence="2 3">
    <name type="scientific">Gordonia hirsuta DSM 44140 = NBRC 16056</name>
    <dbReference type="NCBI Taxonomy" id="1121927"/>
    <lineage>
        <taxon>Bacteria</taxon>
        <taxon>Bacillati</taxon>
        <taxon>Actinomycetota</taxon>
        <taxon>Actinomycetes</taxon>
        <taxon>Mycobacteriales</taxon>
        <taxon>Gordoniaceae</taxon>
        <taxon>Gordonia</taxon>
    </lineage>
</organism>
<keyword evidence="3" id="KW-1185">Reference proteome</keyword>
<accession>L7L943</accession>
<name>L7L943_9ACTN</name>